<evidence type="ECO:0000313" key="2">
    <source>
        <dbReference type="Proteomes" id="UP000002287"/>
    </source>
</evidence>
<evidence type="ECO:0000313" key="1">
    <source>
        <dbReference type="EMBL" id="ABO60315.1"/>
    </source>
</evidence>
<dbReference type="AlphaFoldDB" id="A4JVL2"/>
<dbReference type="HOGENOM" id="CLU_2328454_0_0_4"/>
<gene>
    <name evidence="1" type="ordered locus">Bcep1808_7438</name>
</gene>
<name>A4JVL2_BURVG</name>
<protein>
    <submittedName>
        <fullName evidence="1">Uncharacterized protein</fullName>
    </submittedName>
</protein>
<dbReference type="EMBL" id="CP000619">
    <property type="protein sequence ID" value="ABO60315.1"/>
    <property type="molecule type" value="Genomic_DNA"/>
</dbReference>
<organism evidence="1 2">
    <name type="scientific">Burkholderia vietnamiensis (strain G4 / LMG 22486)</name>
    <name type="common">Burkholderia cepacia (strain R1808)</name>
    <dbReference type="NCBI Taxonomy" id="269482"/>
    <lineage>
        <taxon>Bacteria</taxon>
        <taxon>Pseudomonadati</taxon>
        <taxon>Pseudomonadota</taxon>
        <taxon>Betaproteobacteria</taxon>
        <taxon>Burkholderiales</taxon>
        <taxon>Burkholderiaceae</taxon>
        <taxon>Burkholderia</taxon>
        <taxon>Burkholderia cepacia complex</taxon>
    </lineage>
</organism>
<dbReference type="Proteomes" id="UP000002287">
    <property type="component" value="Plasmid pBVIE03"/>
</dbReference>
<accession>A4JVL2</accession>
<proteinExistence type="predicted"/>
<dbReference type="KEGG" id="bvi:Bcep1808_7438"/>
<geneLocation type="plasmid" evidence="1 2">
    <name>pBVIE03</name>
</geneLocation>
<reference evidence="1 2" key="1">
    <citation type="submission" date="2007-03" db="EMBL/GenBank/DDBJ databases">
        <title>Complete sequence of plasmid pBVIE03 of Burkholderia vietnamiensis G4.</title>
        <authorList>
            <consortium name="US DOE Joint Genome Institute"/>
            <person name="Copeland A."/>
            <person name="Lucas S."/>
            <person name="Lapidus A."/>
            <person name="Barry K."/>
            <person name="Detter J.C."/>
            <person name="Glavina del Rio T."/>
            <person name="Hammon N."/>
            <person name="Israni S."/>
            <person name="Dalin E."/>
            <person name="Tice H."/>
            <person name="Pitluck S."/>
            <person name="Chain P."/>
            <person name="Malfatti S."/>
            <person name="Shin M."/>
            <person name="Vergez L."/>
            <person name="Schmutz J."/>
            <person name="Larimer F."/>
            <person name="Land M."/>
            <person name="Hauser L."/>
            <person name="Kyrpides N."/>
            <person name="Tiedje J."/>
            <person name="Richardson P."/>
        </authorList>
    </citation>
    <scope>NUCLEOTIDE SEQUENCE [LARGE SCALE GENOMIC DNA]</scope>
    <source>
        <strain evidence="2">G4 / LMG 22486</strain>
        <plasmid evidence="1 2">pBVIE03</plasmid>
    </source>
</reference>
<keyword evidence="1" id="KW-0614">Plasmid</keyword>
<sequence>MFSCSERLLQHGRAILRAQQQIRNRREHLGHELQLNARTATMLCYGTMKRRARCIKLRLILGRNGADRSAFGIGQNIAHEIVFDLFNYGGAPSASTLR</sequence>